<evidence type="ECO:0000256" key="1">
    <source>
        <dbReference type="SAM" id="Coils"/>
    </source>
</evidence>
<feature type="domain" description="Hemerythrin-like" evidence="2">
    <location>
        <begin position="13"/>
        <end position="149"/>
    </location>
</feature>
<dbReference type="AlphaFoldDB" id="A0A1L1PI39"/>
<proteinExistence type="predicted"/>
<dbReference type="Proteomes" id="UP000028878">
    <property type="component" value="Unassembled WGS sequence"/>
</dbReference>
<sequence>MNDTITSRGEAPLTNFTQCHAGIVRHLHALDELPALLEPAARARRIAEDALGFFREAIFEHHLDEERELFPAVLASAEPGPERERAQRLVEHLTTQHRQLETLWRSLERELKRVARGQDSELDVGDVHRLVADYSAHARLEESEFLPLAETILGRNGNHMAALGLSLHLRHAPQPVPYI</sequence>
<reference evidence="4" key="1">
    <citation type="submission" date="2014-02" db="EMBL/GenBank/DDBJ databases">
        <authorList>
            <person name="Gan H."/>
        </authorList>
    </citation>
    <scope>NUCLEOTIDE SEQUENCE [LARGE SCALE GENOMIC DNA]</scope>
    <source>
        <strain evidence="4">S1</strain>
    </source>
</reference>
<dbReference type="Pfam" id="PF01814">
    <property type="entry name" value="Hemerythrin"/>
    <property type="match status" value="1"/>
</dbReference>
<dbReference type="InterPro" id="IPR012312">
    <property type="entry name" value="Hemerythrin-like"/>
</dbReference>
<evidence type="ECO:0000313" key="4">
    <source>
        <dbReference type="Proteomes" id="UP000028878"/>
    </source>
</evidence>
<accession>A0A1L1PI39</accession>
<protein>
    <submittedName>
        <fullName evidence="3">Hemerythrin HHE cation-binding domain-containing protein</fullName>
    </submittedName>
</protein>
<name>A0A1L1PI39_HYDIT</name>
<organism evidence="3 4">
    <name type="scientific">Hydrogenophaga intermedia</name>
    <dbReference type="NCBI Taxonomy" id="65786"/>
    <lineage>
        <taxon>Bacteria</taxon>
        <taxon>Pseudomonadati</taxon>
        <taxon>Pseudomonadota</taxon>
        <taxon>Betaproteobacteria</taxon>
        <taxon>Burkholderiales</taxon>
        <taxon>Comamonadaceae</taxon>
        <taxon>Hydrogenophaga</taxon>
    </lineage>
</organism>
<dbReference type="Gene3D" id="1.20.120.520">
    <property type="entry name" value="nmb1532 protein domain like"/>
    <property type="match status" value="1"/>
</dbReference>
<keyword evidence="4" id="KW-1185">Reference proteome</keyword>
<evidence type="ECO:0000259" key="2">
    <source>
        <dbReference type="Pfam" id="PF01814"/>
    </source>
</evidence>
<feature type="coiled-coil region" evidence="1">
    <location>
        <begin position="83"/>
        <end position="110"/>
    </location>
</feature>
<keyword evidence="1" id="KW-0175">Coiled coil</keyword>
<dbReference type="RefSeq" id="WP_009515858.1">
    <property type="nucleotide sequence ID" value="NZ_CCAE010000005.1"/>
</dbReference>
<gene>
    <name evidence="3" type="ORF">BN948_01002</name>
</gene>
<reference evidence="4" key="2">
    <citation type="submission" date="2014-11" db="EMBL/GenBank/DDBJ databases">
        <title>Draft genome sequence of Hydrogenophaga intermedia S1.</title>
        <authorList>
            <person name="Gan H.M."/>
            <person name="Chew T.H."/>
            <person name="Stolz A."/>
        </authorList>
    </citation>
    <scope>NUCLEOTIDE SEQUENCE [LARGE SCALE GENOMIC DNA]</scope>
    <source>
        <strain evidence="4">S1</strain>
    </source>
</reference>
<evidence type="ECO:0000313" key="3">
    <source>
        <dbReference type="EMBL" id="CDN86597.1"/>
    </source>
</evidence>
<dbReference type="EMBL" id="CCAE010000005">
    <property type="protein sequence ID" value="CDN86597.1"/>
    <property type="molecule type" value="Genomic_DNA"/>
</dbReference>